<dbReference type="Pfam" id="PF12804">
    <property type="entry name" value="NTP_transf_3"/>
    <property type="match status" value="1"/>
</dbReference>
<feature type="binding site" evidence="3">
    <location>
        <position position="60"/>
    </location>
    <ligand>
        <name>GTP</name>
        <dbReference type="ChEBI" id="CHEBI:37565"/>
    </ligand>
</feature>
<dbReference type="CDD" id="cd02503">
    <property type="entry name" value="MobA"/>
    <property type="match status" value="1"/>
</dbReference>
<dbReference type="GO" id="GO:0005737">
    <property type="term" value="C:cytoplasm"/>
    <property type="evidence" value="ECO:0007669"/>
    <property type="project" value="UniProtKB-SubCell"/>
</dbReference>
<evidence type="ECO:0000313" key="6">
    <source>
        <dbReference type="EMBL" id="OXZ28642.1"/>
    </source>
</evidence>
<dbReference type="PANTHER" id="PTHR40072:SF1">
    <property type="entry name" value="MOLYBDOPTERIN-GUANINE DINUCLEOTIDE BIOSYNTHESIS ADAPTER PROTEIN"/>
    <property type="match status" value="1"/>
</dbReference>
<evidence type="ECO:0000256" key="3">
    <source>
        <dbReference type="HAMAP-Rule" id="MF_00316"/>
    </source>
</evidence>
<dbReference type="InterPro" id="IPR029044">
    <property type="entry name" value="Nucleotide-diphossugar_trans"/>
</dbReference>
<keyword evidence="3" id="KW-0460">Magnesium</keyword>
<dbReference type="AlphaFoldDB" id="A0A233V8C6"/>
<keyword evidence="3" id="KW-0547">Nucleotide-binding</keyword>
<dbReference type="NCBIfam" id="TIGR00176">
    <property type="entry name" value="mobB"/>
    <property type="match status" value="1"/>
</dbReference>
<dbReference type="Proteomes" id="UP000215413">
    <property type="component" value="Unassembled WGS sequence"/>
</dbReference>
<comment type="subcellular location">
    <subcellularLocation>
        <location evidence="3">Cytoplasm</location>
    </subcellularLocation>
</comment>
<dbReference type="SUPFAM" id="SSF53448">
    <property type="entry name" value="Nucleotide-diphospho-sugar transferases"/>
    <property type="match status" value="1"/>
</dbReference>
<feature type="binding site" evidence="3">
    <location>
        <position position="89"/>
    </location>
    <ligand>
        <name>Mg(2+)</name>
        <dbReference type="ChEBI" id="CHEBI:18420"/>
    </ligand>
</feature>
<proteinExistence type="inferred from homology"/>
<gene>
    <name evidence="3" type="primary">mobA</name>
    <name evidence="6" type="ORF">B9N49_01705</name>
</gene>
<feature type="binding site" evidence="3">
    <location>
        <position position="89"/>
    </location>
    <ligand>
        <name>GTP</name>
        <dbReference type="ChEBI" id="CHEBI:37565"/>
    </ligand>
</feature>
<comment type="caution">
    <text evidence="6">The sequence shown here is derived from an EMBL/GenBank/DDBJ whole genome shotgun (WGS) entry which is preliminary data.</text>
</comment>
<feature type="domain" description="MobA-like NTP transferase" evidence="5">
    <location>
        <begin position="7"/>
        <end position="144"/>
    </location>
</feature>
<keyword evidence="1 3" id="KW-0342">GTP-binding</keyword>
<dbReference type="SUPFAM" id="SSF52540">
    <property type="entry name" value="P-loop containing nucleoside triphosphate hydrolases"/>
    <property type="match status" value="1"/>
</dbReference>
<dbReference type="HAMAP" id="MF_00316">
    <property type="entry name" value="MobA"/>
    <property type="match status" value="1"/>
</dbReference>
<dbReference type="PANTHER" id="PTHR40072">
    <property type="entry name" value="MOLYBDOPTERIN-GUANINE DINUCLEOTIDE BIOSYNTHESIS ADAPTER PROTEIN-RELATED"/>
    <property type="match status" value="1"/>
</dbReference>
<evidence type="ECO:0000259" key="5">
    <source>
        <dbReference type="Pfam" id="PF12804"/>
    </source>
</evidence>
<name>A0A233V8C6_FINMA</name>
<dbReference type="InterPro" id="IPR052539">
    <property type="entry name" value="MGD_biosynthesis_adapter"/>
</dbReference>
<dbReference type="RefSeq" id="WP_094205252.1">
    <property type="nucleotide sequence ID" value="NZ_NDYC01000009.1"/>
</dbReference>
<comment type="domain">
    <text evidence="3">The N-terminal domain determines nucleotide recognition and specific binding, while the C-terminal domain determines the specific binding to the target protein.</text>
</comment>
<dbReference type="InterPro" id="IPR013482">
    <property type="entry name" value="Molybde_CF_guanTrfase"/>
</dbReference>
<comment type="cofactor">
    <cofactor evidence="3">
        <name>Mg(2+)</name>
        <dbReference type="ChEBI" id="CHEBI:18420"/>
    </cofactor>
</comment>
<dbReference type="GO" id="GO:0046872">
    <property type="term" value="F:metal ion binding"/>
    <property type="evidence" value="ECO:0007669"/>
    <property type="project" value="UniProtKB-KW"/>
</dbReference>
<feature type="binding site" evidence="3">
    <location>
        <begin position="8"/>
        <end position="10"/>
    </location>
    <ligand>
        <name>GTP</name>
        <dbReference type="ChEBI" id="CHEBI:37565"/>
    </ligand>
</feature>
<evidence type="ECO:0000259" key="4">
    <source>
        <dbReference type="Pfam" id="PF03205"/>
    </source>
</evidence>
<dbReference type="InterPro" id="IPR027417">
    <property type="entry name" value="P-loop_NTPase"/>
</dbReference>
<evidence type="ECO:0000313" key="7">
    <source>
        <dbReference type="Proteomes" id="UP000215413"/>
    </source>
</evidence>
<dbReference type="EC" id="2.7.7.77" evidence="3"/>
<protein>
    <recommendedName>
        <fullName evidence="3">Probable molybdenum cofactor guanylyltransferase</fullName>
        <shortName evidence="3">MoCo guanylyltransferase</shortName>
        <ecNumber evidence="3">2.7.7.77</ecNumber>
    </recommendedName>
    <alternativeName>
        <fullName evidence="3">GTP:molybdopterin guanylyltransferase</fullName>
    </alternativeName>
    <alternativeName>
        <fullName evidence="3">Mo-MPT guanylyltransferase</fullName>
    </alternativeName>
    <alternativeName>
        <fullName evidence="3">Molybdopterin guanylyltransferase</fullName>
    </alternativeName>
    <alternativeName>
        <fullName evidence="3">Molybdopterin-guanine dinucleotide synthase</fullName>
        <shortName evidence="3">MGD synthase</shortName>
    </alternativeName>
</protein>
<dbReference type="Gene3D" id="3.90.550.10">
    <property type="entry name" value="Spore Coat Polysaccharide Biosynthesis Protein SpsA, Chain A"/>
    <property type="match status" value="1"/>
</dbReference>
<dbReference type="InterPro" id="IPR004435">
    <property type="entry name" value="MobB_dom"/>
</dbReference>
<feature type="domain" description="Molybdopterin-guanine dinucleotide biosynthesis protein B (MobB)" evidence="4">
    <location>
        <begin position="186"/>
        <end position="288"/>
    </location>
</feature>
<evidence type="ECO:0000256" key="1">
    <source>
        <dbReference type="ARBA" id="ARBA00023134"/>
    </source>
</evidence>
<dbReference type="GO" id="GO:0005525">
    <property type="term" value="F:GTP binding"/>
    <property type="evidence" value="ECO:0007669"/>
    <property type="project" value="UniProtKB-UniRule"/>
</dbReference>
<reference evidence="7" key="1">
    <citation type="submission" date="2017-04" db="EMBL/GenBank/DDBJ databases">
        <title>Finegoldia magna isolated from orthopedic joint implant-associated infections.</title>
        <authorList>
            <person name="Bjorklund S."/>
            <person name="Bruggemann H."/>
            <person name="Jensen A."/>
            <person name="Hellmark B."/>
            <person name="Soderquist B."/>
        </authorList>
    </citation>
    <scope>NUCLEOTIDE SEQUENCE [LARGE SCALE GENOMIC DNA]</scope>
    <source>
        <strain evidence="7">CCUG 54800</strain>
    </source>
</reference>
<accession>A0A233V8C6</accession>
<evidence type="ECO:0000256" key="2">
    <source>
        <dbReference type="ARBA" id="ARBA00023150"/>
    </source>
</evidence>
<dbReference type="InterPro" id="IPR025877">
    <property type="entry name" value="MobA-like_NTP_Trfase"/>
</dbReference>
<comment type="caution">
    <text evidence="3">Lacks conserved residue(s) required for the propagation of feature annotation.</text>
</comment>
<comment type="similarity">
    <text evidence="3">Belongs to the MobA family.</text>
</comment>
<sequence>MRVSVGILAGGKSVRMGQDKFDLNFYGHTFIEELIDRFKDFEVIVSSNTADYSPIKTVKDTYIDAGPLSGILEILKNSTNEYVFITSCDMINVKSDLVDFAASIASFSDEAVIFETDERCYPTCGIFSKKIIPILEEMLESKDYRVMNLVKKIDTKFVNLKYTIFEDEFANINYPDELKQNTTPLICICGKKNSGKTTFIKKLVYELKKRGKTCSVIKHDGHDFELDFKDTDTFYYKEYGACQTLIFNDKYFKLDGKSKNIYDLIKLLDDVDLIIIEGMKDSDFIKYECTLTDDLVCSDVNKYGIISDRSFAGYDNFDINNPSEFTDYIIQKFKI</sequence>
<organism evidence="6 7">
    <name type="scientific">Finegoldia magna</name>
    <name type="common">Peptostreptococcus magnus</name>
    <dbReference type="NCBI Taxonomy" id="1260"/>
    <lineage>
        <taxon>Bacteria</taxon>
        <taxon>Bacillati</taxon>
        <taxon>Bacillota</taxon>
        <taxon>Tissierellia</taxon>
        <taxon>Tissierellales</taxon>
        <taxon>Peptoniphilaceae</taxon>
        <taxon>Finegoldia</taxon>
    </lineage>
</organism>
<keyword evidence="3" id="KW-0808">Transferase</keyword>
<dbReference type="GO" id="GO:0006777">
    <property type="term" value="P:Mo-molybdopterin cofactor biosynthetic process"/>
    <property type="evidence" value="ECO:0007669"/>
    <property type="project" value="UniProtKB-KW"/>
</dbReference>
<keyword evidence="3" id="KW-0479">Metal-binding</keyword>
<comment type="catalytic activity">
    <reaction evidence="3">
        <text>Mo-molybdopterin + GTP + H(+) = Mo-molybdopterin guanine dinucleotide + diphosphate</text>
        <dbReference type="Rhea" id="RHEA:34243"/>
        <dbReference type="ChEBI" id="CHEBI:15378"/>
        <dbReference type="ChEBI" id="CHEBI:33019"/>
        <dbReference type="ChEBI" id="CHEBI:37565"/>
        <dbReference type="ChEBI" id="CHEBI:71302"/>
        <dbReference type="ChEBI" id="CHEBI:71310"/>
        <dbReference type="EC" id="2.7.7.77"/>
    </reaction>
</comment>
<feature type="binding site" evidence="3">
    <location>
        <position position="20"/>
    </location>
    <ligand>
        <name>GTP</name>
        <dbReference type="ChEBI" id="CHEBI:37565"/>
    </ligand>
</feature>
<dbReference type="Gene3D" id="3.40.50.300">
    <property type="entry name" value="P-loop containing nucleotide triphosphate hydrolases"/>
    <property type="match status" value="1"/>
</dbReference>
<keyword evidence="3" id="KW-0963">Cytoplasm</keyword>
<keyword evidence="2 3" id="KW-0501">Molybdenum cofactor biosynthesis</keyword>
<dbReference type="Pfam" id="PF03205">
    <property type="entry name" value="MobB"/>
    <property type="match status" value="1"/>
</dbReference>
<dbReference type="EMBL" id="NDYC01000009">
    <property type="protein sequence ID" value="OXZ28642.1"/>
    <property type="molecule type" value="Genomic_DNA"/>
</dbReference>
<dbReference type="GO" id="GO:0061603">
    <property type="term" value="F:molybdenum cofactor guanylyltransferase activity"/>
    <property type="evidence" value="ECO:0007669"/>
    <property type="project" value="UniProtKB-EC"/>
</dbReference>
<comment type="function">
    <text evidence="3">Transfers a GMP moiety from GTP to Mo-molybdopterin (Mo-MPT) cofactor (Moco or molybdenum cofactor) to form Mo-molybdopterin guanine dinucleotide (Mo-MGD) cofactor.</text>
</comment>